<organism evidence="7 8">
    <name type="scientific">Gordonibacter faecis</name>
    <dbReference type="NCBI Taxonomy" id="3047475"/>
    <lineage>
        <taxon>Bacteria</taxon>
        <taxon>Bacillati</taxon>
        <taxon>Actinomycetota</taxon>
        <taxon>Coriobacteriia</taxon>
        <taxon>Eggerthellales</taxon>
        <taxon>Eggerthellaceae</taxon>
        <taxon>Gordonibacter</taxon>
    </lineage>
</organism>
<sequence length="80" mass="8872">MSTCHVEVTTLVIPGLNDSEEEIERAASWLALLDPSIPLHLTRFFPSHRMLDRPPTPVATLQRLAAVARCHLDDVLLGNC</sequence>
<name>A0ABT7DJ44_9ACTN</name>
<reference evidence="7 8" key="1">
    <citation type="submission" date="2023-05" db="EMBL/GenBank/DDBJ databases">
        <title>Gordonibacter KGMB12511T sp. nov., isolated from faeces of healthy Korean.</title>
        <authorList>
            <person name="Kim H.S."/>
            <person name="Kim J.-S."/>
            <person name="Suh M.K."/>
            <person name="Eom M.K."/>
            <person name="Do H.E."/>
            <person name="Lee J.-S."/>
        </authorList>
    </citation>
    <scope>NUCLEOTIDE SEQUENCE [LARGE SCALE GENOMIC DNA]</scope>
    <source>
        <strain evidence="7 8">KGMB12511</strain>
    </source>
</reference>
<dbReference type="PANTHER" id="PTHR30352:SF5">
    <property type="entry name" value="PYRUVATE FORMATE-LYASE 1-ACTIVATING ENZYME"/>
    <property type="match status" value="1"/>
</dbReference>
<dbReference type="InterPro" id="IPR034457">
    <property type="entry name" value="Organic_radical-activating"/>
</dbReference>
<dbReference type="Proteomes" id="UP001232750">
    <property type="component" value="Unassembled WGS sequence"/>
</dbReference>
<dbReference type="InterPro" id="IPR058240">
    <property type="entry name" value="rSAM_sf"/>
</dbReference>
<proteinExistence type="predicted"/>
<evidence type="ECO:0000256" key="3">
    <source>
        <dbReference type="ARBA" id="ARBA00022691"/>
    </source>
</evidence>
<evidence type="ECO:0000313" key="7">
    <source>
        <dbReference type="EMBL" id="MDJ1649402.1"/>
    </source>
</evidence>
<keyword evidence="8" id="KW-1185">Reference proteome</keyword>
<keyword evidence="2" id="KW-0004">4Fe-4S</keyword>
<dbReference type="Gene3D" id="3.20.20.70">
    <property type="entry name" value="Aldolase class I"/>
    <property type="match status" value="1"/>
</dbReference>
<evidence type="ECO:0000256" key="1">
    <source>
        <dbReference type="ARBA" id="ARBA00001966"/>
    </source>
</evidence>
<dbReference type="SUPFAM" id="SSF102114">
    <property type="entry name" value="Radical SAM enzymes"/>
    <property type="match status" value="1"/>
</dbReference>
<comment type="cofactor">
    <cofactor evidence="1">
        <name>[4Fe-4S] cluster</name>
        <dbReference type="ChEBI" id="CHEBI:49883"/>
    </cofactor>
</comment>
<accession>A0ABT7DJ44</accession>
<keyword evidence="5" id="KW-0408">Iron</keyword>
<evidence type="ECO:0000256" key="4">
    <source>
        <dbReference type="ARBA" id="ARBA00022723"/>
    </source>
</evidence>
<dbReference type="PANTHER" id="PTHR30352">
    <property type="entry name" value="PYRUVATE FORMATE-LYASE-ACTIVATING ENZYME"/>
    <property type="match status" value="1"/>
</dbReference>
<comment type="caution">
    <text evidence="7">The sequence shown here is derived from an EMBL/GenBank/DDBJ whole genome shotgun (WGS) entry which is preliminary data.</text>
</comment>
<evidence type="ECO:0000256" key="2">
    <source>
        <dbReference type="ARBA" id="ARBA00022485"/>
    </source>
</evidence>
<keyword evidence="4" id="KW-0479">Metal-binding</keyword>
<dbReference type="EMBL" id="JASJEU010000003">
    <property type="protein sequence ID" value="MDJ1649402.1"/>
    <property type="molecule type" value="Genomic_DNA"/>
</dbReference>
<evidence type="ECO:0000256" key="6">
    <source>
        <dbReference type="ARBA" id="ARBA00023014"/>
    </source>
</evidence>
<protein>
    <recommendedName>
        <fullName evidence="9">Radical SAM protein</fullName>
    </recommendedName>
</protein>
<evidence type="ECO:0008006" key="9">
    <source>
        <dbReference type="Google" id="ProtNLM"/>
    </source>
</evidence>
<dbReference type="InterPro" id="IPR013785">
    <property type="entry name" value="Aldolase_TIM"/>
</dbReference>
<dbReference type="RefSeq" id="WP_283830732.1">
    <property type="nucleotide sequence ID" value="NZ_JASJEU010000003.1"/>
</dbReference>
<keyword evidence="3" id="KW-0949">S-adenosyl-L-methionine</keyword>
<evidence type="ECO:0000313" key="8">
    <source>
        <dbReference type="Proteomes" id="UP001232750"/>
    </source>
</evidence>
<gene>
    <name evidence="7" type="ORF">QNJ86_01165</name>
</gene>
<keyword evidence="6" id="KW-0411">Iron-sulfur</keyword>
<evidence type="ECO:0000256" key="5">
    <source>
        <dbReference type="ARBA" id="ARBA00023004"/>
    </source>
</evidence>